<dbReference type="AlphaFoldDB" id="G8BXG0"/>
<evidence type="ECO:0000256" key="1">
    <source>
        <dbReference type="ARBA" id="ARBA00006485"/>
    </source>
</evidence>
<dbReference type="Pfam" id="PF00069">
    <property type="entry name" value="Pkinase"/>
    <property type="match status" value="1"/>
</dbReference>
<dbReference type="STRING" id="1071381.G8BXG0"/>
<dbReference type="GO" id="GO:0005524">
    <property type="term" value="F:ATP binding"/>
    <property type="evidence" value="ECO:0007669"/>
    <property type="project" value="UniProtKB-KW"/>
</dbReference>
<evidence type="ECO:0000256" key="4">
    <source>
        <dbReference type="ARBA" id="ARBA00022741"/>
    </source>
</evidence>
<dbReference type="OrthoDB" id="2158884at2759"/>
<dbReference type="Gene3D" id="1.10.510.10">
    <property type="entry name" value="Transferase(Phosphotransferase) domain 1"/>
    <property type="match status" value="1"/>
</dbReference>
<proteinExistence type="inferred from homology"/>
<dbReference type="EMBL" id="HE612864">
    <property type="protein sequence ID" value="CCE64588.1"/>
    <property type="molecule type" value="Genomic_DNA"/>
</dbReference>
<evidence type="ECO:0000313" key="10">
    <source>
        <dbReference type="Proteomes" id="UP000005666"/>
    </source>
</evidence>
<dbReference type="GeneID" id="11532884"/>
<evidence type="ECO:0000259" key="8">
    <source>
        <dbReference type="PROSITE" id="PS50011"/>
    </source>
</evidence>
<evidence type="ECO:0000256" key="6">
    <source>
        <dbReference type="ARBA" id="ARBA00022840"/>
    </source>
</evidence>
<dbReference type="InterPro" id="IPR000719">
    <property type="entry name" value="Prot_kinase_dom"/>
</dbReference>
<dbReference type="SMART" id="SM00220">
    <property type="entry name" value="S_TKc"/>
    <property type="match status" value="1"/>
</dbReference>
<dbReference type="eggNOG" id="KOG0661">
    <property type="taxonomic scope" value="Eukaryota"/>
</dbReference>
<keyword evidence="4" id="KW-0547">Nucleotide-binding</keyword>
<dbReference type="SUPFAM" id="SSF56112">
    <property type="entry name" value="Protein kinase-like (PK-like)"/>
    <property type="match status" value="1"/>
</dbReference>
<dbReference type="GO" id="GO:0005634">
    <property type="term" value="C:nucleus"/>
    <property type="evidence" value="ECO:0007669"/>
    <property type="project" value="EnsemblFungi"/>
</dbReference>
<dbReference type="PROSITE" id="PS00108">
    <property type="entry name" value="PROTEIN_KINASE_ST"/>
    <property type="match status" value="1"/>
</dbReference>
<dbReference type="PANTHER" id="PTHR24055">
    <property type="entry name" value="MITOGEN-ACTIVATED PROTEIN KINASE"/>
    <property type="match status" value="1"/>
</dbReference>
<dbReference type="InterPro" id="IPR011009">
    <property type="entry name" value="Kinase-like_dom_sf"/>
</dbReference>
<dbReference type="FunFam" id="1.10.510.10:FF:000624">
    <property type="entry name" value="Mitogen-activated protein kinase"/>
    <property type="match status" value="1"/>
</dbReference>
<dbReference type="InterPro" id="IPR050117">
    <property type="entry name" value="MAPK"/>
</dbReference>
<evidence type="ECO:0000256" key="3">
    <source>
        <dbReference type="ARBA" id="ARBA00022679"/>
    </source>
</evidence>
<keyword evidence="3" id="KW-0808">Transferase</keyword>
<accession>G8BXG0</accession>
<dbReference type="Proteomes" id="UP000005666">
    <property type="component" value="Chromosome 9"/>
</dbReference>
<evidence type="ECO:0000256" key="5">
    <source>
        <dbReference type="ARBA" id="ARBA00022777"/>
    </source>
</evidence>
<keyword evidence="6" id="KW-0067">ATP-binding</keyword>
<reference evidence="9 10" key="1">
    <citation type="journal article" date="2011" name="Proc. Natl. Acad. Sci. U.S.A.">
        <title>Evolutionary erosion of yeast sex chromosomes by mating-type switching accidents.</title>
        <authorList>
            <person name="Gordon J.L."/>
            <person name="Armisen D."/>
            <person name="Proux-Wera E."/>
            <person name="Oheigeartaigh S.S."/>
            <person name="Byrne K.P."/>
            <person name="Wolfe K.H."/>
        </authorList>
    </citation>
    <scope>NUCLEOTIDE SEQUENCE [LARGE SCALE GENOMIC DNA]</scope>
    <source>
        <strain evidence="10">ATCC 24235 / CBS 4417 / NBRC 1672 / NRRL Y-8282 / UCD 70-5</strain>
    </source>
</reference>
<sequence length="809" mass="93827">MGIDSSTSTANSYSHDFLPPDIDDPPEDIPLVSIEDKYQLIEEIGSGSFGTVSFAKAKYNLLEVQSVNCKKNTLLNPIGLEYDNFNNKLKGYVAIKTMINKLSTLNEYSKIREIKFILAIPSSKYLLQIFEIFIDNKNFNLHIVMEIMEQNLYQMMKNRKKRIFSIPSLKSILSQILAGIKFIHENNFFHRDLKPENILISQTNKFYNKFYIQNENIKDNYVVKLADFGLSRHINNRSPYTAYVSTRWYRSPEILLRSGFYSKPLDIWAFGCVAIEVTLFKPIFPGANEMDQIWKILKLLGTPHKTKESFRTGYQPHGGFWEVSKDLANNLNLQFPYVEGYSIASIIGSSQLNDLTQVIEKCLRWNPNLRPTADELCKLDFFRNTVVNEEYIKNKNLKKQMFGNKLPHDNSGDVDQHIQNDSKIKKLKTNLEQAMIFAGMKVNDSPLKPLVFNEEENNNHMDIPKRNQKLSKAFSQKELFSNSNHNKIKAFNSKAFKNEIKPLHSLLEDLVMSNRDTENTGTSNKLKRFPSKSKSQINSLKNSNYDVDISNLLNEYIDNNDEDIIDNVNKVLALHQFPDHFNFNDNDIDFQNNLDLYNGSNEKDSNYLSNKIEYLSEINKDDNIDEFYDCCNDNFLQGRLEKSNTCATIDANELDDDDEIFIEESFFNDGKYKTNHNEVDDVYLLSQTHPNIAEHNNLNNFDTDMNNYSHFKYNSIDDINKNSTPVVIPVNCLINNMSIDDDRSKTDYDNSFNNNIPRSFTFTNLTRETKQDRQSHDNNHFAYNEFFQNTDPNTTTCGFQHHNNINLSF</sequence>
<feature type="region of interest" description="Disordered" evidence="7">
    <location>
        <begin position="1"/>
        <end position="24"/>
    </location>
</feature>
<comment type="similarity">
    <text evidence="1">Belongs to the protein kinase superfamily. CMGC Ser/Thr protein kinase family. CDC2/CDKX subfamily.</text>
</comment>
<keyword evidence="5" id="KW-0418">Kinase</keyword>
<dbReference type="InterPro" id="IPR008271">
    <property type="entry name" value="Ser/Thr_kinase_AS"/>
</dbReference>
<gene>
    <name evidence="9" type="primary">TPHA0I00820</name>
    <name evidence="9" type="ordered locus">TPHA_0I00820</name>
</gene>
<evidence type="ECO:0000256" key="7">
    <source>
        <dbReference type="SAM" id="MobiDB-lite"/>
    </source>
</evidence>
<feature type="domain" description="Protein kinase" evidence="8">
    <location>
        <begin position="38"/>
        <end position="382"/>
    </location>
</feature>
<organism evidence="9 10">
    <name type="scientific">Tetrapisispora phaffii (strain ATCC 24235 / CBS 4417 / NBRC 1672 / NRRL Y-8282 / UCD 70-5)</name>
    <name type="common">Yeast</name>
    <name type="synonym">Fabospora phaffii</name>
    <dbReference type="NCBI Taxonomy" id="1071381"/>
    <lineage>
        <taxon>Eukaryota</taxon>
        <taxon>Fungi</taxon>
        <taxon>Dikarya</taxon>
        <taxon>Ascomycota</taxon>
        <taxon>Saccharomycotina</taxon>
        <taxon>Saccharomycetes</taxon>
        <taxon>Saccharomycetales</taxon>
        <taxon>Saccharomycetaceae</taxon>
        <taxon>Tetrapisispora</taxon>
    </lineage>
</organism>
<evidence type="ECO:0000256" key="2">
    <source>
        <dbReference type="ARBA" id="ARBA00022527"/>
    </source>
</evidence>
<dbReference type="GO" id="GO:0004674">
    <property type="term" value="F:protein serine/threonine kinase activity"/>
    <property type="evidence" value="ECO:0007669"/>
    <property type="project" value="UniProtKB-KW"/>
</dbReference>
<dbReference type="GO" id="GO:0040020">
    <property type="term" value="P:regulation of meiotic nuclear division"/>
    <property type="evidence" value="ECO:0007669"/>
    <property type="project" value="EnsemblFungi"/>
</dbReference>
<feature type="compositionally biased region" description="Polar residues" evidence="7">
    <location>
        <begin position="1"/>
        <end position="14"/>
    </location>
</feature>
<dbReference type="RefSeq" id="XP_003687022.1">
    <property type="nucleotide sequence ID" value="XM_003686974.1"/>
</dbReference>
<dbReference type="KEGG" id="tpf:TPHA_0I00820"/>
<keyword evidence="2" id="KW-0723">Serine/threonine-protein kinase</keyword>
<name>G8BXG0_TETPH</name>
<dbReference type="HOGENOM" id="CLU_000288_176_1_1"/>
<dbReference type="Gene3D" id="3.30.200.20">
    <property type="entry name" value="Phosphorylase Kinase, domain 1"/>
    <property type="match status" value="1"/>
</dbReference>
<dbReference type="PROSITE" id="PS50011">
    <property type="entry name" value="PROTEIN_KINASE_DOM"/>
    <property type="match status" value="1"/>
</dbReference>
<protein>
    <recommendedName>
        <fullName evidence="8">Protein kinase domain-containing protein</fullName>
    </recommendedName>
</protein>
<keyword evidence="10" id="KW-1185">Reference proteome</keyword>
<evidence type="ECO:0000313" key="9">
    <source>
        <dbReference type="EMBL" id="CCE64588.1"/>
    </source>
</evidence>